<dbReference type="NCBIfam" id="TIGR00057">
    <property type="entry name" value="L-threonylcarbamoyladenylate synthase"/>
    <property type="match status" value="1"/>
</dbReference>
<dbReference type="Gene3D" id="3.90.870.10">
    <property type="entry name" value="DHBP synthase"/>
    <property type="match status" value="1"/>
</dbReference>
<dbReference type="AlphaFoldDB" id="A0A545B0E9"/>
<dbReference type="SUPFAM" id="SSF55821">
    <property type="entry name" value="YrdC/RibB"/>
    <property type="match status" value="1"/>
</dbReference>
<dbReference type="InterPro" id="IPR052532">
    <property type="entry name" value="SUA5_domain"/>
</dbReference>
<protein>
    <submittedName>
        <fullName evidence="2">Threonylcarbamoyl-AMP synthase</fullName>
    </submittedName>
</protein>
<evidence type="ECO:0000259" key="1">
    <source>
        <dbReference type="PROSITE" id="PS51163"/>
    </source>
</evidence>
<dbReference type="PANTHER" id="PTHR42828">
    <property type="entry name" value="DHBP SYNTHASE RIBB-LIKE ALPHA/BETA DOMAIN-CONTAINING PROTEIN"/>
    <property type="match status" value="1"/>
</dbReference>
<dbReference type="PANTHER" id="PTHR42828:SF3">
    <property type="entry name" value="THREONYLCARBAMOYL-AMP SYNTHASE"/>
    <property type="match status" value="1"/>
</dbReference>
<dbReference type="EMBL" id="VIRS01000001">
    <property type="protein sequence ID" value="TQS47057.1"/>
    <property type="molecule type" value="Genomic_DNA"/>
</dbReference>
<organism evidence="2 3">
    <name type="scientific">Cryptosporangium phraense</name>
    <dbReference type="NCBI Taxonomy" id="2593070"/>
    <lineage>
        <taxon>Bacteria</taxon>
        <taxon>Bacillati</taxon>
        <taxon>Actinomycetota</taxon>
        <taxon>Actinomycetes</taxon>
        <taxon>Cryptosporangiales</taxon>
        <taxon>Cryptosporangiaceae</taxon>
        <taxon>Cryptosporangium</taxon>
    </lineage>
</organism>
<dbReference type="GO" id="GO:0003725">
    <property type="term" value="F:double-stranded RNA binding"/>
    <property type="evidence" value="ECO:0007669"/>
    <property type="project" value="InterPro"/>
</dbReference>
<feature type="domain" description="YrdC-like" evidence="1">
    <location>
        <begin position="14"/>
        <end position="200"/>
    </location>
</feature>
<proteinExistence type="predicted"/>
<name>A0A545B0E9_9ACTN</name>
<keyword evidence="3" id="KW-1185">Reference proteome</keyword>
<comment type="caution">
    <text evidence="2">The sequence shown here is derived from an EMBL/GenBank/DDBJ whole genome shotgun (WGS) entry which is preliminary data.</text>
</comment>
<dbReference type="InterPro" id="IPR017945">
    <property type="entry name" value="DHBP_synth_RibB-like_a/b_dom"/>
</dbReference>
<gene>
    <name evidence="2" type="ORF">FL583_02005</name>
</gene>
<sequence>MARFIDIHPVNPQARAVSQVVAMIRDGALIAYPTDSCYALGCQIGNREGLDRIKAIRKLDDRHHFTLVCSDFAQLGQFVQIDNAVFRQIKASTPGPYTFILPATREVPKRLLHAKKKTVGVRIPEHTVTQAILAELGEPLLSTTLTLPGEDEPLTQAWEIQEALDHQIDAIVDAGECGMEPTTVVDLSGDEPEILRRGAGDPSRFE</sequence>
<dbReference type="InterPro" id="IPR006070">
    <property type="entry name" value="Sua5-like_dom"/>
</dbReference>
<evidence type="ECO:0000313" key="3">
    <source>
        <dbReference type="Proteomes" id="UP000317982"/>
    </source>
</evidence>
<dbReference type="Pfam" id="PF01300">
    <property type="entry name" value="Sua5_yciO_yrdC"/>
    <property type="match status" value="1"/>
</dbReference>
<reference evidence="2 3" key="1">
    <citation type="submission" date="2019-07" db="EMBL/GenBank/DDBJ databases">
        <title>Cryptosporangium phraense sp. nov., isolated from plant litter.</title>
        <authorList>
            <person name="Suriyachadkun C."/>
        </authorList>
    </citation>
    <scope>NUCLEOTIDE SEQUENCE [LARGE SCALE GENOMIC DNA]</scope>
    <source>
        <strain evidence="2 3">A-T 5661</strain>
    </source>
</reference>
<dbReference type="PROSITE" id="PS51163">
    <property type="entry name" value="YRDC"/>
    <property type="match status" value="1"/>
</dbReference>
<dbReference type="RefSeq" id="WP_142702680.1">
    <property type="nucleotide sequence ID" value="NZ_VIRS01000001.1"/>
</dbReference>
<evidence type="ECO:0000313" key="2">
    <source>
        <dbReference type="EMBL" id="TQS47057.1"/>
    </source>
</evidence>
<dbReference type="InParanoid" id="A0A545B0E9"/>
<dbReference type="Proteomes" id="UP000317982">
    <property type="component" value="Unassembled WGS sequence"/>
</dbReference>
<dbReference type="OrthoDB" id="9781656at2"/>
<accession>A0A545B0E9</accession>